<evidence type="ECO:0000256" key="3">
    <source>
        <dbReference type="ARBA" id="ARBA00022989"/>
    </source>
</evidence>
<feature type="transmembrane region" description="Helical" evidence="5">
    <location>
        <begin position="121"/>
        <end position="143"/>
    </location>
</feature>
<name>A0A9P8VPW8_9HYPO</name>
<dbReference type="GO" id="GO:0016020">
    <property type="term" value="C:membrane"/>
    <property type="evidence" value="ECO:0007669"/>
    <property type="project" value="UniProtKB-SubCell"/>
</dbReference>
<reference evidence="6 7" key="1">
    <citation type="journal article" date="2021" name="Nat. Commun.">
        <title>Genetic determinants of endophytism in the Arabidopsis root mycobiome.</title>
        <authorList>
            <person name="Mesny F."/>
            <person name="Miyauchi S."/>
            <person name="Thiergart T."/>
            <person name="Pickel B."/>
            <person name="Atanasova L."/>
            <person name="Karlsson M."/>
            <person name="Huettel B."/>
            <person name="Barry K.W."/>
            <person name="Haridas S."/>
            <person name="Chen C."/>
            <person name="Bauer D."/>
            <person name="Andreopoulos W."/>
            <person name="Pangilinan J."/>
            <person name="LaButti K."/>
            <person name="Riley R."/>
            <person name="Lipzen A."/>
            <person name="Clum A."/>
            <person name="Drula E."/>
            <person name="Henrissat B."/>
            <person name="Kohler A."/>
            <person name="Grigoriev I.V."/>
            <person name="Martin F.M."/>
            <person name="Hacquard S."/>
        </authorList>
    </citation>
    <scope>NUCLEOTIDE SEQUENCE [LARGE SCALE GENOMIC DNA]</scope>
    <source>
        <strain evidence="6 7">MPI-CAGE-CH-0241</strain>
    </source>
</reference>
<keyword evidence="4 5" id="KW-0472">Membrane</keyword>
<dbReference type="AlphaFoldDB" id="A0A9P8VPW8"/>
<keyword evidence="2 5" id="KW-0812">Transmembrane</keyword>
<sequence>MAVLKAYKGEIYLWLYVPSTPAAALFTALFILGTAYITWRMFKSRTWFCTAFVVGGLLEAIGYAARAAARDKTDQCMPYVIQSTFILVAPALFAASIYMILGRLIRSLHATTLSIIPIKWLTKIFVCGDVASFMVQASGAGIMVKSDSPKTGENIILGGLFIQIIIFGFFAVTAAIFHVRVRRYRTPSHSNWQQTMRMLYIVSVTIMVRSIFRVVEYIMGQDGYLLKNEWTLYVFDALLMFGVVVMLAWRYPDDLHPAKGDDLAMETELTMQPPLP</sequence>
<dbReference type="PANTHER" id="PTHR31465">
    <property type="entry name" value="PROTEIN RTA1-RELATED"/>
    <property type="match status" value="1"/>
</dbReference>
<comment type="subcellular location">
    <subcellularLocation>
        <location evidence="1">Membrane</location>
        <topology evidence="1">Multi-pass membrane protein</topology>
    </subcellularLocation>
</comment>
<evidence type="ECO:0000313" key="6">
    <source>
        <dbReference type="EMBL" id="KAH6869072.1"/>
    </source>
</evidence>
<dbReference type="PANTHER" id="PTHR31465:SF27">
    <property type="entry name" value="DOMAIN PROTEIN, PUTATIVE (AFU_ORTHOLOGUE AFUA_3G01030)-RELATED"/>
    <property type="match status" value="1"/>
</dbReference>
<feature type="transmembrane region" description="Helical" evidence="5">
    <location>
        <begin position="77"/>
        <end position="101"/>
    </location>
</feature>
<evidence type="ECO:0000256" key="1">
    <source>
        <dbReference type="ARBA" id="ARBA00004141"/>
    </source>
</evidence>
<comment type="caution">
    <text evidence="6">The sequence shown here is derived from an EMBL/GenBank/DDBJ whole genome shotgun (WGS) entry which is preliminary data.</text>
</comment>
<dbReference type="Proteomes" id="UP000777438">
    <property type="component" value="Unassembled WGS sequence"/>
</dbReference>
<feature type="transmembrane region" description="Helical" evidence="5">
    <location>
        <begin position="155"/>
        <end position="177"/>
    </location>
</feature>
<feature type="transmembrane region" description="Helical" evidence="5">
    <location>
        <begin position="230"/>
        <end position="249"/>
    </location>
</feature>
<feature type="transmembrane region" description="Helical" evidence="5">
    <location>
        <begin position="198"/>
        <end position="218"/>
    </location>
</feature>
<feature type="transmembrane region" description="Helical" evidence="5">
    <location>
        <begin position="20"/>
        <end position="39"/>
    </location>
</feature>
<keyword evidence="3 5" id="KW-1133">Transmembrane helix</keyword>
<dbReference type="InterPro" id="IPR007568">
    <property type="entry name" value="RTA1"/>
</dbReference>
<proteinExistence type="predicted"/>
<dbReference type="EMBL" id="JAGPYM010000081">
    <property type="protein sequence ID" value="KAH6869072.1"/>
    <property type="molecule type" value="Genomic_DNA"/>
</dbReference>
<keyword evidence="7" id="KW-1185">Reference proteome</keyword>
<accession>A0A9P8VPW8</accession>
<organism evidence="6 7">
    <name type="scientific">Thelonectria olida</name>
    <dbReference type="NCBI Taxonomy" id="1576542"/>
    <lineage>
        <taxon>Eukaryota</taxon>
        <taxon>Fungi</taxon>
        <taxon>Dikarya</taxon>
        <taxon>Ascomycota</taxon>
        <taxon>Pezizomycotina</taxon>
        <taxon>Sordariomycetes</taxon>
        <taxon>Hypocreomycetidae</taxon>
        <taxon>Hypocreales</taxon>
        <taxon>Nectriaceae</taxon>
        <taxon>Thelonectria</taxon>
    </lineage>
</organism>
<evidence type="ECO:0000313" key="7">
    <source>
        <dbReference type="Proteomes" id="UP000777438"/>
    </source>
</evidence>
<protein>
    <submittedName>
        <fullName evidence="6">RTA1 like protein-domain-containing protein</fullName>
    </submittedName>
</protein>
<evidence type="ECO:0000256" key="5">
    <source>
        <dbReference type="SAM" id="Phobius"/>
    </source>
</evidence>
<gene>
    <name evidence="6" type="ORF">B0T10DRAFT_553827</name>
</gene>
<feature type="transmembrane region" description="Helical" evidence="5">
    <location>
        <begin position="46"/>
        <end position="65"/>
    </location>
</feature>
<dbReference type="OrthoDB" id="3358017at2759"/>
<dbReference type="Pfam" id="PF04479">
    <property type="entry name" value="RTA1"/>
    <property type="match status" value="1"/>
</dbReference>
<evidence type="ECO:0000256" key="4">
    <source>
        <dbReference type="ARBA" id="ARBA00023136"/>
    </source>
</evidence>
<evidence type="ECO:0000256" key="2">
    <source>
        <dbReference type="ARBA" id="ARBA00022692"/>
    </source>
</evidence>